<sequence length="684" mass="79608">MDINIGRTNNQGIAENENIYGMRKVTYWEKYGVKRFPYRGRRRFTPNLHQHFDGQISITNDVFGLTIHQFERTFRDCLERRKHNSQWILNLRYPVKSSNKYLEYLENCTGHIEGDVLWPGINVNNAYLYEQLVQIVGTEGDIRYRQRLFLLKDIIESIMDISNLQYITSGSISEGLDLPGSDLDIMFVIGDVEVVNIAENIKFSRKYTKLMMETDPLYPGFTRLKLAADDYHSSYRLIKDSLVQRLQTNKNGFYVSTYKFVQNIKQITESVETLLHGPCLSDLHEEMDFAYCLRCKSFPYNASNWVNRHRKHWPPNEVIDTIVKNGYTLRSFINNCYCPNYFIPEQNMFQGKVNMRNNKRLLSILHSIERGGTAGLISNFFSEGATLDCLAPTFKCKYSTQLDFFIYKYMSVLRSQTHIKNCYRGMIIAKSFLQSESSVFVQDVCKLWIDSLNHFVVQLLPRPFLGQNVKNKQNRYHKHLLQSLQTDAVNGWLLYASFYYVLGQYKVTLRITDYVLSKCTYDKLYIGFLTFPQDIINNYAKNFCTKNVTLNEKAKLATITNFTYLKRSSLIPLELSLEVENNELYVPPVVLTHCLRVLCFHHLGETFNTLQAWQDLNLTVGEKYFITSCLTSETLTILGVCCEVSGDIDSAYVCYDTVSRIHVGTNNTAEIRKKELLKRRNVRL</sequence>
<gene>
    <name evidence="1" type="ORF">MCOR_24714</name>
</gene>
<name>A0A6J8C3D0_MYTCO</name>
<dbReference type="OrthoDB" id="6137820at2759"/>
<evidence type="ECO:0000313" key="1">
    <source>
        <dbReference type="EMBL" id="CAC5389559.1"/>
    </source>
</evidence>
<accession>A0A6J8C3D0</accession>
<dbReference type="AlphaFoldDB" id="A0A6J8C3D0"/>
<dbReference type="Proteomes" id="UP000507470">
    <property type="component" value="Unassembled WGS sequence"/>
</dbReference>
<proteinExistence type="predicted"/>
<evidence type="ECO:0000313" key="2">
    <source>
        <dbReference type="Proteomes" id="UP000507470"/>
    </source>
</evidence>
<organism evidence="1 2">
    <name type="scientific">Mytilus coruscus</name>
    <name type="common">Sea mussel</name>
    <dbReference type="NCBI Taxonomy" id="42192"/>
    <lineage>
        <taxon>Eukaryota</taxon>
        <taxon>Metazoa</taxon>
        <taxon>Spiralia</taxon>
        <taxon>Lophotrochozoa</taxon>
        <taxon>Mollusca</taxon>
        <taxon>Bivalvia</taxon>
        <taxon>Autobranchia</taxon>
        <taxon>Pteriomorphia</taxon>
        <taxon>Mytilida</taxon>
        <taxon>Mytiloidea</taxon>
        <taxon>Mytilidae</taxon>
        <taxon>Mytilinae</taxon>
        <taxon>Mytilus</taxon>
    </lineage>
</organism>
<protein>
    <submittedName>
        <fullName evidence="1">Uncharacterized protein</fullName>
    </submittedName>
</protein>
<reference evidence="1 2" key="1">
    <citation type="submission" date="2020-06" db="EMBL/GenBank/DDBJ databases">
        <authorList>
            <person name="Li R."/>
            <person name="Bekaert M."/>
        </authorList>
    </citation>
    <scope>NUCLEOTIDE SEQUENCE [LARGE SCALE GENOMIC DNA]</scope>
    <source>
        <strain evidence="2">wild</strain>
    </source>
</reference>
<dbReference type="EMBL" id="CACVKT020004351">
    <property type="protein sequence ID" value="CAC5389559.1"/>
    <property type="molecule type" value="Genomic_DNA"/>
</dbReference>
<keyword evidence="2" id="KW-1185">Reference proteome</keyword>